<feature type="compositionally biased region" description="Low complexity" evidence="1">
    <location>
        <begin position="909"/>
        <end position="926"/>
    </location>
</feature>
<dbReference type="AlphaFoldDB" id="A0A9P1FMC5"/>
<feature type="transmembrane region" description="Helical" evidence="2">
    <location>
        <begin position="136"/>
        <end position="164"/>
    </location>
</feature>
<evidence type="ECO:0000313" key="7">
    <source>
        <dbReference type="Proteomes" id="UP001152797"/>
    </source>
</evidence>
<keyword evidence="2" id="KW-0472">Membrane</keyword>
<dbReference type="EMBL" id="CAMXCT020000476">
    <property type="protein sequence ID" value="CAL1132702.1"/>
    <property type="molecule type" value="Genomic_DNA"/>
</dbReference>
<keyword evidence="7" id="KW-1185">Reference proteome</keyword>
<feature type="signal peptide" evidence="3">
    <location>
        <begin position="1"/>
        <end position="18"/>
    </location>
</feature>
<organism evidence="4">
    <name type="scientific">Cladocopium goreaui</name>
    <dbReference type="NCBI Taxonomy" id="2562237"/>
    <lineage>
        <taxon>Eukaryota</taxon>
        <taxon>Sar</taxon>
        <taxon>Alveolata</taxon>
        <taxon>Dinophyceae</taxon>
        <taxon>Suessiales</taxon>
        <taxon>Symbiodiniaceae</taxon>
        <taxon>Cladocopium</taxon>
    </lineage>
</organism>
<dbReference type="EMBL" id="CAMXCT030000476">
    <property type="protein sequence ID" value="CAL4766639.1"/>
    <property type="molecule type" value="Genomic_DNA"/>
</dbReference>
<comment type="caution">
    <text evidence="4">The sequence shown here is derived from an EMBL/GenBank/DDBJ whole genome shotgun (WGS) entry which is preliminary data.</text>
</comment>
<keyword evidence="2" id="KW-0812">Transmembrane</keyword>
<proteinExistence type="predicted"/>
<dbReference type="EMBL" id="CAMXCT010000476">
    <property type="protein sequence ID" value="CAI3979327.1"/>
    <property type="molecule type" value="Genomic_DNA"/>
</dbReference>
<sequence length="1047" mass="115475">MARSWLLAAAALFSLVQGQVQTQDRTVETFCPVDFVHLDVAVARANLLVSAGQDNPIYETVMDADIVTNGVSTDVLLEKFEENLDVTFVAGKAFAFVMLILLLILWMGGCWCFLFPCCMRCCCRCCEVHHQLGKKWWFHVFLWCLFLALAAGCIAVQAVSFVAYNDIDQGIQGTACYSAKFVRDAVNGNPSLNFTGFLPITDMLEEVTLLLEPDSPVMQDIISLLDLTYDLEKAITVNFAVLTMLLDLVGDRQNAAPSGSMHKCQICQPLVNLVRPLLEELEGTVAFALFIARSEVHKQLQGPALTQLRASINSTVAPIKEIKAMIVEKIGFYLSTAEGQFQYVMGGYLFPVILALFLLCILIVIHGIFSLAVFGCCGGREHDPCCVRYSAGYSLCSSYCYTMLLLLGRGWKVLRLLLGGIITILSTVGSGVCLVMLDYDREVGKRLLVASGMESAELDEYLDMALNLSDQCMSLKGAENANWNLVDLIPIPKVNPTFPGEMSTPRKEIIELAIKPIQDAFAKLDEYEALIPTVSTMPEVNMVLKVIGDINMRSLIWSDPTEILVDPRYRAMNPAYHLVTLNCPDTLLSPDLPGPLANLRVPGMDSMAMDGYFVVRTTGDELATGNEFKVVLPLEFPDTQPRGGSEIQVHGLESDMLTQNWSCPAGFSEGTCGTAPASNAGTAAACRAGLAFLEEKKLPLQQNPVFNCRFFQKPGEPWGTPCEISNMSFGDAQCIFPNGSMETFIVGCTVDEFAAQISGFEELIRSGLHFLDLTVDGIVDTIMITLRRLVEENILNPLNILLNGLHCSFMREFWSGLTSSLCLRSVSGLYTMSVSPMTFWKRRREQSLALQFHDCYVVAAILSLLVAGAMYIPWRFSRDNQDIWRTTHTGEAAADAEAPTVAETDLASPPVPAVEAAPPSAAVPAADGTPGSRPKGSGSAVHPVGCVTTTFPASSHSMPYLPVDMVFRFFPRWTRDKVRFFYWYYLVSFLTGLGILMGYFHTPYVGDNYDHFAETPLYLWTKSSLAKTGQLEENLRVKVHHFYPQTE</sequence>
<keyword evidence="2" id="KW-1133">Transmembrane helix</keyword>
<feature type="chain" id="PRO_5043272085" evidence="3">
    <location>
        <begin position="19"/>
        <end position="1047"/>
    </location>
</feature>
<name>A0A9P1FMC5_9DINO</name>
<feature type="transmembrane region" description="Helical" evidence="2">
    <location>
        <begin position="348"/>
        <end position="374"/>
    </location>
</feature>
<dbReference type="Proteomes" id="UP001152797">
    <property type="component" value="Unassembled WGS sequence"/>
</dbReference>
<reference evidence="5" key="2">
    <citation type="submission" date="2024-04" db="EMBL/GenBank/DDBJ databases">
        <authorList>
            <person name="Chen Y."/>
            <person name="Shah S."/>
            <person name="Dougan E. K."/>
            <person name="Thang M."/>
            <person name="Chan C."/>
        </authorList>
    </citation>
    <scope>NUCLEOTIDE SEQUENCE [LARGE SCALE GENOMIC DNA]</scope>
</reference>
<reference evidence="4" key="1">
    <citation type="submission" date="2022-10" db="EMBL/GenBank/DDBJ databases">
        <authorList>
            <person name="Chen Y."/>
            <person name="Dougan E. K."/>
            <person name="Chan C."/>
            <person name="Rhodes N."/>
            <person name="Thang M."/>
        </authorList>
    </citation>
    <scope>NUCLEOTIDE SEQUENCE</scope>
</reference>
<feature type="transmembrane region" description="Helical" evidence="2">
    <location>
        <begin position="386"/>
        <end position="407"/>
    </location>
</feature>
<feature type="transmembrane region" description="Helical" evidence="2">
    <location>
        <begin position="850"/>
        <end position="872"/>
    </location>
</feature>
<feature type="transmembrane region" description="Helical" evidence="2">
    <location>
        <begin position="413"/>
        <end position="437"/>
    </location>
</feature>
<feature type="transmembrane region" description="Helical" evidence="2">
    <location>
        <begin position="980"/>
        <end position="1000"/>
    </location>
</feature>
<accession>A0A9P1FMC5</accession>
<feature type="transmembrane region" description="Helical" evidence="2">
    <location>
        <begin position="93"/>
        <end position="115"/>
    </location>
</feature>
<dbReference type="OrthoDB" id="425567at2759"/>
<evidence type="ECO:0000256" key="3">
    <source>
        <dbReference type="SAM" id="SignalP"/>
    </source>
</evidence>
<evidence type="ECO:0000313" key="5">
    <source>
        <dbReference type="EMBL" id="CAL1132702.1"/>
    </source>
</evidence>
<feature type="region of interest" description="Disordered" evidence="1">
    <location>
        <begin position="909"/>
        <end position="940"/>
    </location>
</feature>
<evidence type="ECO:0000313" key="6">
    <source>
        <dbReference type="EMBL" id="CAL4766639.1"/>
    </source>
</evidence>
<keyword evidence="3" id="KW-0732">Signal</keyword>
<gene>
    <name evidence="4" type="ORF">C1SCF055_LOCUS7286</name>
</gene>
<evidence type="ECO:0000256" key="2">
    <source>
        <dbReference type="SAM" id="Phobius"/>
    </source>
</evidence>
<evidence type="ECO:0000313" key="4">
    <source>
        <dbReference type="EMBL" id="CAI3979327.1"/>
    </source>
</evidence>
<evidence type="ECO:0000256" key="1">
    <source>
        <dbReference type="SAM" id="MobiDB-lite"/>
    </source>
</evidence>
<protein>
    <submittedName>
        <fullName evidence="6">DNA repair protein REV1</fullName>
    </submittedName>
</protein>